<dbReference type="Proteomes" id="UP000432350">
    <property type="component" value="Unassembled WGS sequence"/>
</dbReference>
<gene>
    <name evidence="1" type="ORF">SPHINGO8BC_60460</name>
</gene>
<protein>
    <submittedName>
        <fullName evidence="1">Uncharacterized protein</fullName>
    </submittedName>
</protein>
<reference evidence="1 2" key="1">
    <citation type="submission" date="2019-10" db="EMBL/GenBank/DDBJ databases">
        <authorList>
            <person name="Karimi E."/>
        </authorList>
    </citation>
    <scope>NUCLEOTIDE SEQUENCE [LARGE SCALE GENOMIC DNA]</scope>
    <source>
        <strain evidence="1">Sphingobacterium sp. 8BC</strain>
    </source>
</reference>
<proteinExistence type="predicted"/>
<name>A0A654DH77_SPHMU</name>
<accession>A0A654DH77</accession>
<dbReference type="AlphaFoldDB" id="A0A654DH77"/>
<evidence type="ECO:0000313" key="2">
    <source>
        <dbReference type="Proteomes" id="UP000432350"/>
    </source>
</evidence>
<evidence type="ECO:0000313" key="1">
    <source>
        <dbReference type="EMBL" id="VXD05309.1"/>
    </source>
</evidence>
<sequence>MNGCGNDLVGWTNTQLYVGSTSPNVLSSLIHFKGTNILEQLLHEKRLWISDRYIISKHKILTKASEWSS</sequence>
<organism evidence="1 2">
    <name type="scientific">Sphingobacterium multivorum</name>
    <dbReference type="NCBI Taxonomy" id="28454"/>
    <lineage>
        <taxon>Bacteria</taxon>
        <taxon>Pseudomonadati</taxon>
        <taxon>Bacteroidota</taxon>
        <taxon>Sphingobacteriia</taxon>
        <taxon>Sphingobacteriales</taxon>
        <taxon>Sphingobacteriaceae</taxon>
        <taxon>Sphingobacterium</taxon>
    </lineage>
</organism>
<dbReference type="EMBL" id="CABWMV010000025">
    <property type="protein sequence ID" value="VXD05309.1"/>
    <property type="molecule type" value="Genomic_DNA"/>
</dbReference>